<reference evidence="2" key="1">
    <citation type="submission" date="2022-08" db="EMBL/GenBank/DDBJ databases">
        <authorList>
            <person name="Marques A."/>
        </authorList>
    </citation>
    <scope>NUCLEOTIDE SEQUENCE</scope>
    <source>
        <strain evidence="2">RhyPub2mFocal</strain>
        <tissue evidence="2">Leaves</tissue>
    </source>
</reference>
<comment type="caution">
    <text evidence="2">The sequence shown here is derived from an EMBL/GenBank/DDBJ whole genome shotgun (WGS) entry which is preliminary data.</text>
</comment>
<accession>A0AAV8FVX6</accession>
<keyword evidence="3" id="KW-1185">Reference proteome</keyword>
<dbReference type="GO" id="GO:0016020">
    <property type="term" value="C:membrane"/>
    <property type="evidence" value="ECO:0007669"/>
    <property type="project" value="UniProtKB-SubCell"/>
</dbReference>
<dbReference type="InterPro" id="IPR004345">
    <property type="entry name" value="TB2_DP1_HVA22"/>
</dbReference>
<protein>
    <recommendedName>
        <fullName evidence="1">HVA22-like protein</fullName>
    </recommendedName>
</protein>
<feature type="transmembrane region" description="Helical" evidence="1">
    <location>
        <begin position="43"/>
        <end position="60"/>
    </location>
</feature>
<dbReference type="Pfam" id="PF03134">
    <property type="entry name" value="TB2_DP1_HVA22"/>
    <property type="match status" value="1"/>
</dbReference>
<sequence>MLGEFLTATLTLLFGYAYPAFECFKMVEKRPGRVEQLRFWCQYWIIVAMVLVFESLLSWLPMYGEIKLAFFVYLWYPKTKGSDLVYDTFLKPFVMQYEPNIEQRLGNLRAKSGQILVFYIKNFTDKGTAFFLQVLNQVVSPTPSREPIRYEEKAQPAWSPSLIKKPRYKEPKMSDDYDIDAAIAESLRTAAATARAKPKRPHYLTTAKH</sequence>
<evidence type="ECO:0000256" key="1">
    <source>
        <dbReference type="RuleBase" id="RU362006"/>
    </source>
</evidence>
<keyword evidence="1" id="KW-0812">Transmembrane</keyword>
<keyword evidence="1" id="KW-0472">Membrane</keyword>
<name>A0AAV8FVX6_9POAL</name>
<evidence type="ECO:0000313" key="2">
    <source>
        <dbReference type="EMBL" id="KAJ4795606.1"/>
    </source>
</evidence>
<dbReference type="EMBL" id="JAMFTS010000002">
    <property type="protein sequence ID" value="KAJ4795606.1"/>
    <property type="molecule type" value="Genomic_DNA"/>
</dbReference>
<dbReference type="Proteomes" id="UP001140206">
    <property type="component" value="Chromosome 2"/>
</dbReference>
<proteinExistence type="inferred from homology"/>
<evidence type="ECO:0000313" key="3">
    <source>
        <dbReference type="Proteomes" id="UP001140206"/>
    </source>
</evidence>
<organism evidence="2 3">
    <name type="scientific">Rhynchospora pubera</name>
    <dbReference type="NCBI Taxonomy" id="906938"/>
    <lineage>
        <taxon>Eukaryota</taxon>
        <taxon>Viridiplantae</taxon>
        <taxon>Streptophyta</taxon>
        <taxon>Embryophyta</taxon>
        <taxon>Tracheophyta</taxon>
        <taxon>Spermatophyta</taxon>
        <taxon>Magnoliopsida</taxon>
        <taxon>Liliopsida</taxon>
        <taxon>Poales</taxon>
        <taxon>Cyperaceae</taxon>
        <taxon>Cyperoideae</taxon>
        <taxon>Rhynchosporeae</taxon>
        <taxon>Rhynchospora</taxon>
    </lineage>
</organism>
<keyword evidence="1" id="KW-1133">Transmembrane helix</keyword>
<dbReference type="PANTHER" id="PTHR12300:SF178">
    <property type="entry name" value="HVA22-LIKE PROTEIN"/>
    <property type="match status" value="1"/>
</dbReference>
<gene>
    <name evidence="2" type="ORF">LUZ62_046852</name>
</gene>
<comment type="subcellular location">
    <subcellularLocation>
        <location evidence="1">Membrane</location>
        <topology evidence="1">Multi-pass membrane protein</topology>
    </subcellularLocation>
</comment>
<comment type="similarity">
    <text evidence="1">Belongs to the DP1 family.</text>
</comment>
<comment type="caution">
    <text evidence="1">Lacks conserved residue(s) required for the propagation of feature annotation.</text>
</comment>
<dbReference type="PANTHER" id="PTHR12300">
    <property type="entry name" value="HVA22-LIKE PROTEINS"/>
    <property type="match status" value="1"/>
</dbReference>
<dbReference type="AlphaFoldDB" id="A0AAV8FVX6"/>